<feature type="region of interest" description="Disordered" evidence="2">
    <location>
        <begin position="1"/>
        <end position="231"/>
    </location>
</feature>
<evidence type="ECO:0000256" key="1">
    <source>
        <dbReference type="SAM" id="Coils"/>
    </source>
</evidence>
<dbReference type="EMBL" id="AP024443">
    <property type="protein sequence ID" value="BCS17421.1"/>
    <property type="molecule type" value="Genomic_DNA"/>
</dbReference>
<proteinExistence type="predicted"/>
<dbReference type="OrthoDB" id="4510795at2759"/>
<keyword evidence="1" id="KW-0175">Coiled coil</keyword>
<name>A0A7R7X9V2_9EURO</name>
<sequence>MGRRKVNAHVSGDDAQPAARHPSTTASVAMSVSPSPSPIQGPAPPPAKRAEPLGQTNASTMPGPSNAFMTTRGQKRKAMTLEPPGETTLDQSQRRRQNSDADYIATGPVPVQEAQTPGYYPGTQYGVSGPYSNQHSMRNSRQGSASHRAPSQSAGPYYPPPGTAMTQYGRTTGQANYSMTPNSISASRNPSIPSTEFAPHYPLPPIRPSPTPSQMSTQMPPAAHPQPQHPSEMGQITMVPPAAVIRDLQAHVRKVEEVNAVRLRHLSDLASRLRQSDAANAGLRKELKHSIRVSGHAARLESLSSDEMLQLFINSLQRDTRNLNADKEQLEMEIIRLKEELNKVVNGLPRDTAPIVRENLELKAKLQRSAWILASIEKQVARGMEPENSAGGPSGQ</sequence>
<feature type="compositionally biased region" description="Polar residues" evidence="2">
    <location>
        <begin position="130"/>
        <end position="154"/>
    </location>
</feature>
<gene>
    <name evidence="3" type="ORF">APUU_10249S</name>
</gene>
<reference evidence="3" key="1">
    <citation type="submission" date="2021-01" db="EMBL/GenBank/DDBJ databases">
        <authorList>
            <consortium name="Aspergillus puulaauensis MK2 genome sequencing consortium"/>
            <person name="Kazuki M."/>
            <person name="Futagami T."/>
        </authorList>
    </citation>
    <scope>NUCLEOTIDE SEQUENCE</scope>
    <source>
        <strain evidence="3">MK2</strain>
    </source>
</reference>
<accession>A0A7R7X9V2</accession>
<feature type="compositionally biased region" description="Polar residues" evidence="2">
    <location>
        <begin position="54"/>
        <end position="72"/>
    </location>
</feature>
<keyword evidence="4" id="KW-1185">Reference proteome</keyword>
<dbReference type="AlphaFoldDB" id="A0A7R7X9V2"/>
<protein>
    <submittedName>
        <fullName evidence="3">Uncharacterized protein</fullName>
    </submittedName>
</protein>
<dbReference type="RefSeq" id="XP_041549615.1">
    <property type="nucleotide sequence ID" value="XM_041698696.1"/>
</dbReference>
<dbReference type="Proteomes" id="UP000654913">
    <property type="component" value="Chromosome 1"/>
</dbReference>
<organism evidence="3 4">
    <name type="scientific">Aspergillus puulaauensis</name>
    <dbReference type="NCBI Taxonomy" id="1220207"/>
    <lineage>
        <taxon>Eukaryota</taxon>
        <taxon>Fungi</taxon>
        <taxon>Dikarya</taxon>
        <taxon>Ascomycota</taxon>
        <taxon>Pezizomycotina</taxon>
        <taxon>Eurotiomycetes</taxon>
        <taxon>Eurotiomycetidae</taxon>
        <taxon>Eurotiales</taxon>
        <taxon>Aspergillaceae</taxon>
        <taxon>Aspergillus</taxon>
    </lineage>
</organism>
<feature type="coiled-coil region" evidence="1">
    <location>
        <begin position="313"/>
        <end position="347"/>
    </location>
</feature>
<reference evidence="3" key="2">
    <citation type="submission" date="2021-02" db="EMBL/GenBank/DDBJ databases">
        <title>Aspergillus puulaauensis MK2 genome sequence.</title>
        <authorList>
            <person name="Futagami T."/>
            <person name="Mori K."/>
            <person name="Kadooka C."/>
            <person name="Tanaka T."/>
        </authorList>
    </citation>
    <scope>NUCLEOTIDE SEQUENCE</scope>
    <source>
        <strain evidence="3">MK2</strain>
    </source>
</reference>
<feature type="compositionally biased region" description="Pro residues" evidence="2">
    <location>
        <begin position="35"/>
        <end position="47"/>
    </location>
</feature>
<feature type="compositionally biased region" description="Polar residues" evidence="2">
    <location>
        <begin position="164"/>
        <end position="194"/>
    </location>
</feature>
<feature type="compositionally biased region" description="Low complexity" evidence="2">
    <location>
        <begin position="22"/>
        <end position="34"/>
    </location>
</feature>
<feature type="compositionally biased region" description="Pro residues" evidence="2">
    <location>
        <begin position="201"/>
        <end position="211"/>
    </location>
</feature>
<dbReference type="GeneID" id="64967426"/>
<evidence type="ECO:0000313" key="4">
    <source>
        <dbReference type="Proteomes" id="UP000654913"/>
    </source>
</evidence>
<dbReference type="KEGG" id="apuu:APUU_10249S"/>
<evidence type="ECO:0000256" key="2">
    <source>
        <dbReference type="SAM" id="MobiDB-lite"/>
    </source>
</evidence>
<evidence type="ECO:0000313" key="3">
    <source>
        <dbReference type="EMBL" id="BCS17421.1"/>
    </source>
</evidence>